<keyword evidence="2" id="KW-1185">Reference proteome</keyword>
<evidence type="ECO:0000313" key="2">
    <source>
        <dbReference type="Proteomes" id="UP000662572"/>
    </source>
</evidence>
<dbReference type="AlphaFoldDB" id="A0A918PSZ9"/>
<sequence length="137" mass="15011">MDILDIKQDRAAIDAGDWVDNIPGLPGVRLKVRGTAGDTAENLRDAKLRALGPDAINVDGGVKDEVVERIAREVLHEAILLDWDGIESGGKPLPYSLEAARPLCLDKNFKNFQDKITWAAAKVVRINTGKREALEKN</sequence>
<comment type="caution">
    <text evidence="1">The sequence shown here is derived from an EMBL/GenBank/DDBJ whole genome shotgun (WGS) entry which is preliminary data.</text>
</comment>
<proteinExistence type="predicted"/>
<gene>
    <name evidence="1" type="ORF">GCM10011273_03110</name>
</gene>
<accession>A0A918PSZ9</accession>
<reference evidence="1" key="2">
    <citation type="submission" date="2020-09" db="EMBL/GenBank/DDBJ databases">
        <authorList>
            <person name="Sun Q."/>
            <person name="Kim S."/>
        </authorList>
    </citation>
    <scope>NUCLEOTIDE SEQUENCE</scope>
    <source>
        <strain evidence="1">KCTC 32296</strain>
    </source>
</reference>
<evidence type="ECO:0000313" key="1">
    <source>
        <dbReference type="EMBL" id="GGZ21709.1"/>
    </source>
</evidence>
<reference evidence="1" key="1">
    <citation type="journal article" date="2014" name="Int. J. Syst. Evol. Microbiol.">
        <title>Complete genome sequence of Corynebacterium casei LMG S-19264T (=DSM 44701T), isolated from a smear-ripened cheese.</title>
        <authorList>
            <consortium name="US DOE Joint Genome Institute (JGI-PGF)"/>
            <person name="Walter F."/>
            <person name="Albersmeier A."/>
            <person name="Kalinowski J."/>
            <person name="Ruckert C."/>
        </authorList>
    </citation>
    <scope>NUCLEOTIDE SEQUENCE</scope>
    <source>
        <strain evidence="1">KCTC 32296</strain>
    </source>
</reference>
<name>A0A918PSZ9_9CAUL</name>
<dbReference type="RefSeq" id="WP_189484611.1">
    <property type="nucleotide sequence ID" value="NZ_BMZB01000001.1"/>
</dbReference>
<protein>
    <submittedName>
        <fullName evidence="1">Uncharacterized protein</fullName>
    </submittedName>
</protein>
<dbReference type="EMBL" id="BMZB01000001">
    <property type="protein sequence ID" value="GGZ21709.1"/>
    <property type="molecule type" value="Genomic_DNA"/>
</dbReference>
<dbReference type="Proteomes" id="UP000662572">
    <property type="component" value="Unassembled WGS sequence"/>
</dbReference>
<organism evidence="1 2">
    <name type="scientific">Asticcacaulis endophyticus</name>
    <dbReference type="NCBI Taxonomy" id="1395890"/>
    <lineage>
        <taxon>Bacteria</taxon>
        <taxon>Pseudomonadati</taxon>
        <taxon>Pseudomonadota</taxon>
        <taxon>Alphaproteobacteria</taxon>
        <taxon>Caulobacterales</taxon>
        <taxon>Caulobacteraceae</taxon>
        <taxon>Asticcacaulis</taxon>
    </lineage>
</organism>